<feature type="region of interest" description="Disordered" evidence="1">
    <location>
        <begin position="15"/>
        <end position="125"/>
    </location>
</feature>
<gene>
    <name evidence="2" type="ORF">OAUR00152_LOCUS24866</name>
</gene>
<sequence>MTTIRADKNFNLASSRWESRHTDSTPSIDPEEEQCLRIKDQRENIERLKRQEEEPIEMKEEGGTNGVNPRVTHSIFHHQQTGTPHPPTARTAGVTEPLLTSLDESKSSNKGTTPRPTAEALGKALDNTPPMMSILMPTLTCYSMLR</sequence>
<name>A0A7S4JAD5_9STRA</name>
<proteinExistence type="predicted"/>
<protein>
    <submittedName>
        <fullName evidence="2">Uncharacterized protein</fullName>
    </submittedName>
</protein>
<organism evidence="2">
    <name type="scientific">Odontella aurita</name>
    <dbReference type="NCBI Taxonomy" id="265563"/>
    <lineage>
        <taxon>Eukaryota</taxon>
        <taxon>Sar</taxon>
        <taxon>Stramenopiles</taxon>
        <taxon>Ochrophyta</taxon>
        <taxon>Bacillariophyta</taxon>
        <taxon>Mediophyceae</taxon>
        <taxon>Biddulphiophycidae</taxon>
        <taxon>Eupodiscales</taxon>
        <taxon>Odontellaceae</taxon>
        <taxon>Odontella</taxon>
    </lineage>
</organism>
<dbReference type="EMBL" id="HBKQ01036153">
    <property type="protein sequence ID" value="CAE2257434.1"/>
    <property type="molecule type" value="Transcribed_RNA"/>
</dbReference>
<dbReference type="AlphaFoldDB" id="A0A7S4JAD5"/>
<evidence type="ECO:0000313" key="2">
    <source>
        <dbReference type="EMBL" id="CAE2257434.1"/>
    </source>
</evidence>
<evidence type="ECO:0000256" key="1">
    <source>
        <dbReference type="SAM" id="MobiDB-lite"/>
    </source>
</evidence>
<reference evidence="2" key="1">
    <citation type="submission" date="2021-01" db="EMBL/GenBank/DDBJ databases">
        <authorList>
            <person name="Corre E."/>
            <person name="Pelletier E."/>
            <person name="Niang G."/>
            <person name="Scheremetjew M."/>
            <person name="Finn R."/>
            <person name="Kale V."/>
            <person name="Holt S."/>
            <person name="Cochrane G."/>
            <person name="Meng A."/>
            <person name="Brown T."/>
            <person name="Cohen L."/>
        </authorList>
    </citation>
    <scope>NUCLEOTIDE SEQUENCE</scope>
    <source>
        <strain evidence="2">Isolate 1302-5</strain>
    </source>
</reference>
<feature type="compositionally biased region" description="Basic and acidic residues" evidence="1">
    <location>
        <begin position="34"/>
        <end position="62"/>
    </location>
</feature>
<accession>A0A7S4JAD5</accession>